<comment type="catalytic activity">
    <reaction evidence="14 15">
        <text>N-succinyl-(2S,6S)-2,6-diaminopimelate + H2O = (2S,6S)-2,6-diaminopimelate + succinate</text>
        <dbReference type="Rhea" id="RHEA:22608"/>
        <dbReference type="ChEBI" id="CHEBI:15377"/>
        <dbReference type="ChEBI" id="CHEBI:30031"/>
        <dbReference type="ChEBI" id="CHEBI:57609"/>
        <dbReference type="ChEBI" id="CHEBI:58087"/>
        <dbReference type="EC" id="3.5.1.18"/>
    </reaction>
</comment>
<keyword evidence="11 15" id="KW-0457">Lysine biosynthesis</keyword>
<comment type="caution">
    <text evidence="17">The sequence shown here is derived from an EMBL/GenBank/DDBJ whole genome shotgun (WGS) entry which is preliminary data.</text>
</comment>
<evidence type="ECO:0000256" key="15">
    <source>
        <dbReference type="HAMAP-Rule" id="MF_01690"/>
    </source>
</evidence>
<name>A0A5N0THJ0_9GAMM</name>
<dbReference type="Gene3D" id="3.40.630.10">
    <property type="entry name" value="Zn peptidases"/>
    <property type="match status" value="2"/>
</dbReference>
<dbReference type="AlphaFoldDB" id="A0A5N0THJ0"/>
<feature type="binding site" evidence="15">
    <location>
        <position position="99"/>
    </location>
    <ligand>
        <name>Zn(2+)</name>
        <dbReference type="ChEBI" id="CHEBI:29105"/>
        <label>1</label>
    </ligand>
</feature>
<dbReference type="PANTHER" id="PTHR43808:SF31">
    <property type="entry name" value="N-ACETYL-L-CITRULLINE DEACETYLASE"/>
    <property type="match status" value="1"/>
</dbReference>
<dbReference type="GO" id="GO:0009089">
    <property type="term" value="P:lysine biosynthetic process via diaminopimelate"/>
    <property type="evidence" value="ECO:0007669"/>
    <property type="project" value="UniProtKB-UniRule"/>
</dbReference>
<dbReference type="SUPFAM" id="SSF53187">
    <property type="entry name" value="Zn-dependent exopeptidases"/>
    <property type="match status" value="1"/>
</dbReference>
<dbReference type="NCBIfam" id="NF009557">
    <property type="entry name" value="PRK13009.1"/>
    <property type="match status" value="1"/>
</dbReference>
<evidence type="ECO:0000256" key="4">
    <source>
        <dbReference type="ARBA" id="ARBA00011921"/>
    </source>
</evidence>
<evidence type="ECO:0000256" key="9">
    <source>
        <dbReference type="ARBA" id="ARBA00022833"/>
    </source>
</evidence>
<keyword evidence="7 15" id="KW-0479">Metal-binding</keyword>
<comment type="subunit">
    <text evidence="3 15">Homodimer.</text>
</comment>
<dbReference type="InterPro" id="IPR011650">
    <property type="entry name" value="Peptidase_M20_dimer"/>
</dbReference>
<evidence type="ECO:0000256" key="7">
    <source>
        <dbReference type="ARBA" id="ARBA00022723"/>
    </source>
</evidence>
<feature type="binding site" evidence="15">
    <location>
        <position position="134"/>
    </location>
    <ligand>
        <name>Zn(2+)</name>
        <dbReference type="ChEBI" id="CHEBI:29105"/>
        <label>2</label>
    </ligand>
</feature>
<evidence type="ECO:0000256" key="6">
    <source>
        <dbReference type="ARBA" id="ARBA00022605"/>
    </source>
</evidence>
<comment type="function">
    <text evidence="15">Catalyzes the hydrolysis of N-succinyl-L,L-diaminopimelic acid (SDAP), forming succinate and LL-2,6-diaminopimelate (DAP), an intermediate involved in the bacterial biosynthesis of lysine and meso-diaminopimelic acid, an essential component of bacterial cell walls.</text>
</comment>
<dbReference type="GO" id="GO:0006526">
    <property type="term" value="P:L-arginine biosynthetic process"/>
    <property type="evidence" value="ECO:0007669"/>
    <property type="project" value="TreeGrafter"/>
</dbReference>
<dbReference type="CDD" id="cd03891">
    <property type="entry name" value="M20_DapE_proteobac"/>
    <property type="match status" value="1"/>
</dbReference>
<keyword evidence="18" id="KW-1185">Reference proteome</keyword>
<keyword evidence="10 15" id="KW-0220">Diaminopimelate biosynthesis</keyword>
<feature type="active site" evidence="15">
    <location>
        <position position="68"/>
    </location>
</feature>
<feature type="binding site" evidence="15">
    <location>
        <position position="353"/>
    </location>
    <ligand>
        <name>Zn(2+)</name>
        <dbReference type="ChEBI" id="CHEBI:29105"/>
        <label>2</label>
    </ligand>
</feature>
<organism evidence="17 18">
    <name type="scientific">Marinihelvus fidelis</name>
    <dbReference type="NCBI Taxonomy" id="2613842"/>
    <lineage>
        <taxon>Bacteria</taxon>
        <taxon>Pseudomonadati</taxon>
        <taxon>Pseudomonadota</taxon>
        <taxon>Gammaproteobacteria</taxon>
        <taxon>Chromatiales</taxon>
        <taxon>Wenzhouxiangellaceae</taxon>
        <taxon>Marinihelvus</taxon>
    </lineage>
</organism>
<comment type="similarity">
    <text evidence="2 15">Belongs to the peptidase M20A family. DapE subfamily.</text>
</comment>
<dbReference type="SUPFAM" id="SSF55031">
    <property type="entry name" value="Bacterial exopeptidase dimerisation domain"/>
    <property type="match status" value="1"/>
</dbReference>
<evidence type="ECO:0000256" key="12">
    <source>
        <dbReference type="ARBA" id="ARBA00023285"/>
    </source>
</evidence>
<dbReference type="PANTHER" id="PTHR43808">
    <property type="entry name" value="ACETYLORNITHINE DEACETYLASE"/>
    <property type="match status" value="1"/>
</dbReference>
<dbReference type="GO" id="GO:0050897">
    <property type="term" value="F:cobalt ion binding"/>
    <property type="evidence" value="ECO:0007669"/>
    <property type="project" value="UniProtKB-UniRule"/>
</dbReference>
<dbReference type="GO" id="GO:0009014">
    <property type="term" value="F:succinyl-diaminopimelate desuccinylase activity"/>
    <property type="evidence" value="ECO:0007669"/>
    <property type="project" value="UniProtKB-UniRule"/>
</dbReference>
<evidence type="ECO:0000256" key="13">
    <source>
        <dbReference type="ARBA" id="ARBA00031891"/>
    </source>
</evidence>
<proteinExistence type="inferred from homology"/>
<comment type="pathway">
    <text evidence="1 15">Amino-acid biosynthesis; L-lysine biosynthesis via DAP pathway; LL-2,6-diaminopimelate from (S)-tetrahydrodipicolinate (succinylase route): step 3/3.</text>
</comment>
<dbReference type="Proteomes" id="UP000325372">
    <property type="component" value="Unassembled WGS sequence"/>
</dbReference>
<dbReference type="InterPro" id="IPR005941">
    <property type="entry name" value="DapE_proteobac"/>
</dbReference>
<evidence type="ECO:0000313" key="18">
    <source>
        <dbReference type="Proteomes" id="UP000325372"/>
    </source>
</evidence>
<dbReference type="InterPro" id="IPR036264">
    <property type="entry name" value="Bact_exopeptidase_dim_dom"/>
</dbReference>
<dbReference type="NCBIfam" id="TIGR01246">
    <property type="entry name" value="dapE_proteo"/>
    <property type="match status" value="1"/>
</dbReference>
<dbReference type="UniPathway" id="UPA00034">
    <property type="reaction ID" value="UER00021"/>
</dbReference>
<comment type="cofactor">
    <cofactor evidence="15">
        <name>Zn(2+)</name>
        <dbReference type="ChEBI" id="CHEBI:29105"/>
    </cofactor>
    <cofactor evidence="15">
        <name>Co(2+)</name>
        <dbReference type="ChEBI" id="CHEBI:48828"/>
    </cofactor>
    <text evidence="15">Binds 2 Zn(2+) or Co(2+) ions per subunit.</text>
</comment>
<evidence type="ECO:0000256" key="11">
    <source>
        <dbReference type="ARBA" id="ARBA00023154"/>
    </source>
</evidence>
<evidence type="ECO:0000256" key="3">
    <source>
        <dbReference type="ARBA" id="ARBA00011738"/>
    </source>
</evidence>
<keyword evidence="12 15" id="KW-0170">Cobalt</keyword>
<dbReference type="Pfam" id="PF07687">
    <property type="entry name" value="M20_dimer"/>
    <property type="match status" value="1"/>
</dbReference>
<feature type="domain" description="Peptidase M20 dimerisation" evidence="16">
    <location>
        <begin position="175"/>
        <end position="284"/>
    </location>
</feature>
<dbReference type="HAMAP" id="MF_01690">
    <property type="entry name" value="DapE"/>
    <property type="match status" value="1"/>
</dbReference>
<reference evidence="17 18" key="1">
    <citation type="submission" date="2019-09" db="EMBL/GenBank/DDBJ databases">
        <title>Wenzhouxiangella sp. Genome sequencing and assembly.</title>
        <authorList>
            <person name="Zhang R."/>
        </authorList>
    </citation>
    <scope>NUCLEOTIDE SEQUENCE [LARGE SCALE GENOMIC DNA]</scope>
    <source>
        <strain evidence="17 18">W260</strain>
    </source>
</reference>
<dbReference type="InterPro" id="IPR050072">
    <property type="entry name" value="Peptidase_M20A"/>
</dbReference>
<dbReference type="Pfam" id="PF01546">
    <property type="entry name" value="Peptidase_M20"/>
    <property type="match status" value="1"/>
</dbReference>
<evidence type="ECO:0000259" key="16">
    <source>
        <dbReference type="Pfam" id="PF07687"/>
    </source>
</evidence>
<dbReference type="EC" id="3.5.1.18" evidence="4 15"/>
<evidence type="ECO:0000256" key="2">
    <source>
        <dbReference type="ARBA" id="ARBA00006746"/>
    </source>
</evidence>
<keyword evidence="8 15" id="KW-0378">Hydrolase</keyword>
<evidence type="ECO:0000256" key="10">
    <source>
        <dbReference type="ARBA" id="ARBA00022915"/>
    </source>
</evidence>
<keyword evidence="9 15" id="KW-0862">Zinc</keyword>
<dbReference type="InterPro" id="IPR001261">
    <property type="entry name" value="ArgE/DapE_CS"/>
</dbReference>
<dbReference type="RefSeq" id="WP_150863119.1">
    <property type="nucleotide sequence ID" value="NZ_VYXP01000002.1"/>
</dbReference>
<evidence type="ECO:0000256" key="8">
    <source>
        <dbReference type="ARBA" id="ARBA00022801"/>
    </source>
</evidence>
<dbReference type="EMBL" id="VYXP01000002">
    <property type="protein sequence ID" value="KAA9133557.1"/>
    <property type="molecule type" value="Genomic_DNA"/>
</dbReference>
<feature type="binding site" evidence="15">
    <location>
        <position position="99"/>
    </location>
    <ligand>
        <name>Zn(2+)</name>
        <dbReference type="ChEBI" id="CHEBI:29105"/>
        <label>2</label>
    </ligand>
</feature>
<dbReference type="GO" id="GO:0008270">
    <property type="term" value="F:zinc ion binding"/>
    <property type="evidence" value="ECO:0007669"/>
    <property type="project" value="UniProtKB-UniRule"/>
</dbReference>
<dbReference type="PROSITE" id="PS00759">
    <property type="entry name" value="ARGE_DAPE_CPG2_2"/>
    <property type="match status" value="1"/>
</dbReference>
<gene>
    <name evidence="15 17" type="primary">dapE</name>
    <name evidence="17" type="ORF">F3N42_04200</name>
</gene>
<keyword evidence="6 15" id="KW-0028">Amino-acid biosynthesis</keyword>
<evidence type="ECO:0000256" key="5">
    <source>
        <dbReference type="ARBA" id="ARBA00022391"/>
    </source>
</evidence>
<feature type="binding site" evidence="15">
    <location>
        <position position="66"/>
    </location>
    <ligand>
        <name>Zn(2+)</name>
        <dbReference type="ChEBI" id="CHEBI:29105"/>
        <label>1</label>
    </ligand>
</feature>
<dbReference type="InterPro" id="IPR002933">
    <property type="entry name" value="Peptidase_M20"/>
</dbReference>
<evidence type="ECO:0000256" key="1">
    <source>
        <dbReference type="ARBA" id="ARBA00005130"/>
    </source>
</evidence>
<feature type="active site" description="Proton acceptor" evidence="15">
    <location>
        <position position="133"/>
    </location>
</feature>
<dbReference type="GO" id="GO:0008777">
    <property type="term" value="F:acetylornithine deacetylase activity"/>
    <property type="evidence" value="ECO:0007669"/>
    <property type="project" value="TreeGrafter"/>
</dbReference>
<feature type="binding site" evidence="15">
    <location>
        <position position="162"/>
    </location>
    <ligand>
        <name>Zn(2+)</name>
        <dbReference type="ChEBI" id="CHEBI:29105"/>
        <label>1</label>
    </ligand>
</feature>
<evidence type="ECO:0000313" key="17">
    <source>
        <dbReference type="EMBL" id="KAA9133557.1"/>
    </source>
</evidence>
<accession>A0A5N0THJ0</accession>
<evidence type="ECO:0000256" key="14">
    <source>
        <dbReference type="ARBA" id="ARBA00051301"/>
    </source>
</evidence>
<sequence length="383" mass="40679">MNDTLDLACALMARPSVTPDDAGCQSLLAERMAALGFAAEWFVCGDVTNVLITHGAESPSLWFLGHTDVVPPGPESDWTSPPFAPEVRDGVLYGRGACDMKGAVAAMVVALEDFVREHPDHPGQVGLLLTSDEEGDAQRGIREVAGILAARGQVPDHCLVGEPSSQRQLGDTVRIGRRGSIVGVLTVKGVQGHTAFPESIDNPVHRLAPFLAALVERRWDDGVDDADGQFPPTHCQVSNINAGTGASNVTPGAATLTISFRYNTHWNADTLHQAVQDMLADAGVENYTLDWRVSGEPFRSPAGALRRAVADAVPTELGLAPALNTGGGTSDGRFIAPLGTEVVELGLLNASIHKVDEYTPVADLDDLSRVYRRVMKTMFTAGD</sequence>
<protein>
    <recommendedName>
        <fullName evidence="5 15">Succinyl-diaminopimelate desuccinylase</fullName>
        <shortName evidence="15">SDAP desuccinylase</shortName>
        <ecNumber evidence="4 15">3.5.1.18</ecNumber>
    </recommendedName>
    <alternativeName>
        <fullName evidence="13 15">N-succinyl-LL-2,6-diaminoheptanedioate amidohydrolase</fullName>
    </alternativeName>
</protein>
<dbReference type="GO" id="GO:0019877">
    <property type="term" value="P:diaminopimelate biosynthetic process"/>
    <property type="evidence" value="ECO:0007669"/>
    <property type="project" value="UniProtKB-UniRule"/>
</dbReference>